<dbReference type="InterPro" id="IPR013087">
    <property type="entry name" value="Znf_C2H2_type"/>
</dbReference>
<feature type="region of interest" description="Disordered" evidence="9">
    <location>
        <begin position="489"/>
        <end position="536"/>
    </location>
</feature>
<evidence type="ECO:0000256" key="9">
    <source>
        <dbReference type="SAM" id="MobiDB-lite"/>
    </source>
</evidence>
<dbReference type="Gene3D" id="3.30.160.60">
    <property type="entry name" value="Classic Zinc Finger"/>
    <property type="match status" value="1"/>
</dbReference>
<keyword evidence="6" id="KW-0539">Nucleus</keyword>
<keyword evidence="3" id="KW-0677">Repeat</keyword>
<evidence type="ECO:0000259" key="10">
    <source>
        <dbReference type="PROSITE" id="PS50157"/>
    </source>
</evidence>
<feature type="domain" description="C2H2-type" evidence="10">
    <location>
        <begin position="416"/>
        <end position="445"/>
    </location>
</feature>
<evidence type="ECO:0000256" key="8">
    <source>
        <dbReference type="SAM" id="Coils"/>
    </source>
</evidence>
<organism evidence="11 12">
    <name type="scientific">Rhizophagus irregularis (strain DAOM 197198w)</name>
    <name type="common">Glomus intraradices</name>
    <dbReference type="NCBI Taxonomy" id="1432141"/>
    <lineage>
        <taxon>Eukaryota</taxon>
        <taxon>Fungi</taxon>
        <taxon>Fungi incertae sedis</taxon>
        <taxon>Mucoromycota</taxon>
        <taxon>Glomeromycotina</taxon>
        <taxon>Glomeromycetes</taxon>
        <taxon>Glomerales</taxon>
        <taxon>Glomeraceae</taxon>
        <taxon>Rhizophagus</taxon>
    </lineage>
</organism>
<dbReference type="SMART" id="SM00355">
    <property type="entry name" value="ZnF_C2H2"/>
    <property type="match status" value="7"/>
</dbReference>
<accession>A0A015K7H8</accession>
<dbReference type="STRING" id="1432141.A0A015K7H8"/>
<evidence type="ECO:0000313" key="11">
    <source>
        <dbReference type="EMBL" id="EXX75495.1"/>
    </source>
</evidence>
<dbReference type="GO" id="GO:0005634">
    <property type="term" value="C:nucleus"/>
    <property type="evidence" value="ECO:0007669"/>
    <property type="project" value="UniProtKB-SubCell"/>
</dbReference>
<keyword evidence="5" id="KW-0862">Zinc</keyword>
<comment type="subcellular location">
    <subcellularLocation>
        <location evidence="1">Nucleus</location>
    </subcellularLocation>
</comment>
<feature type="domain" description="C2H2-type" evidence="10">
    <location>
        <begin position="195"/>
        <end position="218"/>
    </location>
</feature>
<dbReference type="Proteomes" id="UP000022910">
    <property type="component" value="Unassembled WGS sequence"/>
</dbReference>
<feature type="domain" description="C2H2-type" evidence="10">
    <location>
        <begin position="249"/>
        <end position="277"/>
    </location>
</feature>
<evidence type="ECO:0000256" key="4">
    <source>
        <dbReference type="ARBA" id="ARBA00022771"/>
    </source>
</evidence>
<feature type="coiled-coil region" evidence="8">
    <location>
        <begin position="77"/>
        <end position="118"/>
    </location>
</feature>
<dbReference type="AlphaFoldDB" id="A0A015K7H8"/>
<evidence type="ECO:0000313" key="12">
    <source>
        <dbReference type="Proteomes" id="UP000022910"/>
    </source>
</evidence>
<feature type="region of interest" description="Disordered" evidence="9">
    <location>
        <begin position="270"/>
        <end position="289"/>
    </location>
</feature>
<keyword evidence="4 7" id="KW-0863">Zinc-finger</keyword>
<dbReference type="OrthoDB" id="8113227at2759"/>
<evidence type="ECO:0000256" key="7">
    <source>
        <dbReference type="PROSITE-ProRule" id="PRU00042"/>
    </source>
</evidence>
<feature type="compositionally biased region" description="Low complexity" evidence="9">
    <location>
        <begin position="310"/>
        <end position="334"/>
    </location>
</feature>
<dbReference type="PANTHER" id="PTHR24406">
    <property type="entry name" value="TRANSCRIPTIONAL REPRESSOR CTCFL-RELATED"/>
    <property type="match status" value="1"/>
</dbReference>
<sequence>MATQENVVVEDSTESFINDKTKKNLEIETSNYNFASPNNPLYDLIERQAKEFEEFGKRMSLDLQNFYKEYLNRQKGMNKVKNGYNEIEKVCKEFEEKIILQSQLIESLKARIEELETDSIVKDQDIKILRNEFNESVKTLSEQDNEKYQRRDSLTDQFSEILNLESFNDSINEINGDGAIFLHETIETRSGSIILRCKECGKNFRNHVRFMYHAKEKHQYKWLCLVCYQVFLSGRDRGIHMRKNHKKDYSCTLCTKACYDITGLREHFRAKHPGSTFPPTQPSIPSQPSILSRSSFPLRLQPFVPLTSVPSQSSIPSQPSQSSIPSQPSQSSIPLTTPQTTFGKFIHEIIPYKFPTKHVPPFQLKCKICGALFNTYTTFIKHAKSKHGYKLLCIYCCQLFHQKAPRNKHMKEDHIHKCQTCDKEFRNGDGLISHCKAKKHNVEEAIHSVYSKLREYHSAQEENLQDLNIENIIESANGNNVKENQIQEENELDNMKNGTEKDSDDDSDLYSFDDDDDIDDEKSADNGDDADDGVNFPKCEECQLYFRDNKQLENHNKYHYQNIF</sequence>
<dbReference type="HOGENOM" id="CLU_483236_0_0_1"/>
<evidence type="ECO:0000256" key="3">
    <source>
        <dbReference type="ARBA" id="ARBA00022737"/>
    </source>
</evidence>
<feature type="compositionally biased region" description="Low complexity" evidence="9">
    <location>
        <begin position="275"/>
        <end position="289"/>
    </location>
</feature>
<dbReference type="GO" id="GO:0008270">
    <property type="term" value="F:zinc ion binding"/>
    <property type="evidence" value="ECO:0007669"/>
    <property type="project" value="UniProtKB-KW"/>
</dbReference>
<comment type="caution">
    <text evidence="11">The sequence shown here is derived from an EMBL/GenBank/DDBJ whole genome shotgun (WGS) entry which is preliminary data.</text>
</comment>
<keyword evidence="12" id="KW-1185">Reference proteome</keyword>
<feature type="domain" description="C2H2-type" evidence="10">
    <location>
        <begin position="364"/>
        <end position="387"/>
    </location>
</feature>
<dbReference type="InterPro" id="IPR050888">
    <property type="entry name" value="ZnF_C2H2-type_TF"/>
</dbReference>
<keyword evidence="8" id="KW-0175">Coiled coil</keyword>
<evidence type="ECO:0000256" key="5">
    <source>
        <dbReference type="ARBA" id="ARBA00022833"/>
    </source>
</evidence>
<dbReference type="EMBL" id="JEMT01012407">
    <property type="protein sequence ID" value="EXX75495.1"/>
    <property type="molecule type" value="Genomic_DNA"/>
</dbReference>
<proteinExistence type="predicted"/>
<keyword evidence="2" id="KW-0479">Metal-binding</keyword>
<name>A0A015K7H8_RHIIW</name>
<evidence type="ECO:0000256" key="1">
    <source>
        <dbReference type="ARBA" id="ARBA00004123"/>
    </source>
</evidence>
<evidence type="ECO:0000256" key="6">
    <source>
        <dbReference type="ARBA" id="ARBA00023242"/>
    </source>
</evidence>
<gene>
    <name evidence="11" type="ORF">RirG_041410</name>
</gene>
<protein>
    <recommendedName>
        <fullName evidence="10">C2H2-type domain-containing protein</fullName>
    </recommendedName>
</protein>
<feature type="region of interest" description="Disordered" evidence="9">
    <location>
        <begin position="309"/>
        <end position="334"/>
    </location>
</feature>
<dbReference type="PROSITE" id="PS00028">
    <property type="entry name" value="ZINC_FINGER_C2H2_1"/>
    <property type="match status" value="5"/>
</dbReference>
<reference evidence="11 12" key="1">
    <citation type="submission" date="2014-02" db="EMBL/GenBank/DDBJ databases">
        <title>Single nucleus genome sequencing reveals high similarity among nuclei of an endomycorrhizal fungus.</title>
        <authorList>
            <person name="Lin K."/>
            <person name="Geurts R."/>
            <person name="Zhang Z."/>
            <person name="Limpens E."/>
            <person name="Saunders D.G."/>
            <person name="Mu D."/>
            <person name="Pang E."/>
            <person name="Cao H."/>
            <person name="Cha H."/>
            <person name="Lin T."/>
            <person name="Zhou Q."/>
            <person name="Shang Y."/>
            <person name="Li Y."/>
            <person name="Ivanov S."/>
            <person name="Sharma T."/>
            <person name="Velzen R.V."/>
            <person name="Ruijter N.D."/>
            <person name="Aanen D.K."/>
            <person name="Win J."/>
            <person name="Kamoun S."/>
            <person name="Bisseling T."/>
            <person name="Huang S."/>
        </authorList>
    </citation>
    <scope>NUCLEOTIDE SEQUENCE [LARGE SCALE GENOMIC DNA]</scope>
    <source>
        <strain evidence="12">DAOM197198w</strain>
    </source>
</reference>
<feature type="compositionally biased region" description="Acidic residues" evidence="9">
    <location>
        <begin position="502"/>
        <end position="532"/>
    </location>
</feature>
<dbReference type="PROSITE" id="PS50157">
    <property type="entry name" value="ZINC_FINGER_C2H2_2"/>
    <property type="match status" value="4"/>
</dbReference>
<evidence type="ECO:0000256" key="2">
    <source>
        <dbReference type="ARBA" id="ARBA00022723"/>
    </source>
</evidence>